<keyword evidence="2" id="KW-1185">Reference proteome</keyword>
<name>A0AAF3FFY4_9BILA</name>
<feature type="region of interest" description="Disordered" evidence="1">
    <location>
        <begin position="1"/>
        <end position="89"/>
    </location>
</feature>
<feature type="compositionally biased region" description="Acidic residues" evidence="1">
    <location>
        <begin position="73"/>
        <end position="85"/>
    </location>
</feature>
<proteinExistence type="predicted"/>
<feature type="compositionally biased region" description="Basic and acidic residues" evidence="1">
    <location>
        <begin position="37"/>
        <end position="60"/>
    </location>
</feature>
<dbReference type="Proteomes" id="UP000887575">
    <property type="component" value="Unassembled WGS sequence"/>
</dbReference>
<protein>
    <submittedName>
        <fullName evidence="3">Uncharacterized protein</fullName>
    </submittedName>
</protein>
<evidence type="ECO:0000313" key="2">
    <source>
        <dbReference type="Proteomes" id="UP000887575"/>
    </source>
</evidence>
<dbReference type="WBParaSite" id="MBELARI_LOCUS5952">
    <property type="protein sequence ID" value="MBELARI_LOCUS5952"/>
    <property type="gene ID" value="MBELARI_LOCUS5952"/>
</dbReference>
<evidence type="ECO:0000256" key="1">
    <source>
        <dbReference type="SAM" id="MobiDB-lite"/>
    </source>
</evidence>
<dbReference type="AlphaFoldDB" id="A0AAF3FFY4"/>
<organism evidence="2 3">
    <name type="scientific">Mesorhabditis belari</name>
    <dbReference type="NCBI Taxonomy" id="2138241"/>
    <lineage>
        <taxon>Eukaryota</taxon>
        <taxon>Metazoa</taxon>
        <taxon>Ecdysozoa</taxon>
        <taxon>Nematoda</taxon>
        <taxon>Chromadorea</taxon>
        <taxon>Rhabditida</taxon>
        <taxon>Rhabditina</taxon>
        <taxon>Rhabditomorpha</taxon>
        <taxon>Rhabditoidea</taxon>
        <taxon>Rhabditidae</taxon>
        <taxon>Mesorhabditinae</taxon>
        <taxon>Mesorhabditis</taxon>
    </lineage>
</organism>
<evidence type="ECO:0000313" key="3">
    <source>
        <dbReference type="WBParaSite" id="MBELARI_LOCUS5952"/>
    </source>
</evidence>
<accession>A0AAF3FFY4</accession>
<sequence>MSLFHPNRHSAQPSPPKVPYLASPEDLTSPESLNNNQRREFDPDLYEDRYNDPFEIEPRVHQRAPNRQSFEEPYPEDFDDEEKEEEHERTPMLRIYAQLVRGGTVENVEVIKTKTGLLVNHLLSNASRAWGPHTDTGKKAIIENSNVACALRDPAGQYFGGLRGLVNVGDW</sequence>
<reference evidence="3" key="1">
    <citation type="submission" date="2024-02" db="UniProtKB">
        <authorList>
            <consortium name="WormBaseParasite"/>
        </authorList>
    </citation>
    <scope>IDENTIFICATION</scope>
</reference>